<name>A0ABP8L2H8_9BURK</name>
<sequence>MRTWWEPVFGALLLGSLVVTPPVVAAPPGTPSRSAEQPPAPGAEVRALHAAIMRTRDHQGLAFAVIDKRAAALHVYNAEGHLLASTAVLLGLSRGDDSVPGIGDRALGDIQPHERTTPAGRFVSEPGVNLQGEDIVWIDYTAAVSIHRLRPVHVSQRRAQRLASPTPDDNRITHGCVNVPQAFYERHLAPLFGRQHALVYVLPEQRPLAEVFAQLLQP</sequence>
<evidence type="ECO:0000256" key="1">
    <source>
        <dbReference type="SAM" id="SignalP"/>
    </source>
</evidence>
<keyword evidence="3" id="KW-1185">Reference proteome</keyword>
<accession>A0ABP8L2H8</accession>
<keyword evidence="1" id="KW-0732">Signal</keyword>
<reference evidence="3" key="1">
    <citation type="journal article" date="2019" name="Int. J. Syst. Evol. Microbiol.">
        <title>The Global Catalogue of Microorganisms (GCM) 10K type strain sequencing project: providing services to taxonomists for standard genome sequencing and annotation.</title>
        <authorList>
            <consortium name="The Broad Institute Genomics Platform"/>
            <consortium name="The Broad Institute Genome Sequencing Center for Infectious Disease"/>
            <person name="Wu L."/>
            <person name="Ma J."/>
        </authorList>
    </citation>
    <scope>NUCLEOTIDE SEQUENCE [LARGE SCALE GENOMIC DNA]</scope>
    <source>
        <strain evidence="3">JCM 31890</strain>
    </source>
</reference>
<organism evidence="2 3">
    <name type="scientific">Acidovorax lacteus</name>
    <dbReference type="NCBI Taxonomy" id="1924988"/>
    <lineage>
        <taxon>Bacteria</taxon>
        <taxon>Pseudomonadati</taxon>
        <taxon>Pseudomonadota</taxon>
        <taxon>Betaproteobacteria</taxon>
        <taxon>Burkholderiales</taxon>
        <taxon>Comamonadaceae</taxon>
        <taxon>Acidovorax</taxon>
    </lineage>
</organism>
<feature type="signal peptide" evidence="1">
    <location>
        <begin position="1"/>
        <end position="25"/>
    </location>
</feature>
<comment type="caution">
    <text evidence="2">The sequence shown here is derived from an EMBL/GenBank/DDBJ whole genome shotgun (WGS) entry which is preliminary data.</text>
</comment>
<evidence type="ECO:0008006" key="4">
    <source>
        <dbReference type="Google" id="ProtNLM"/>
    </source>
</evidence>
<evidence type="ECO:0000313" key="2">
    <source>
        <dbReference type="EMBL" id="GAA4421526.1"/>
    </source>
</evidence>
<dbReference type="Proteomes" id="UP001501788">
    <property type="component" value="Unassembled WGS sequence"/>
</dbReference>
<evidence type="ECO:0000313" key="3">
    <source>
        <dbReference type="Proteomes" id="UP001501788"/>
    </source>
</evidence>
<protein>
    <recommendedName>
        <fullName evidence="4">L,D-transpeptidase</fullName>
    </recommendedName>
</protein>
<dbReference type="EMBL" id="BAABEX010000007">
    <property type="protein sequence ID" value="GAA4421526.1"/>
    <property type="molecule type" value="Genomic_DNA"/>
</dbReference>
<gene>
    <name evidence="2" type="ORF">GCM10023090_10810</name>
</gene>
<feature type="chain" id="PRO_5047201674" description="L,D-transpeptidase" evidence="1">
    <location>
        <begin position="26"/>
        <end position="218"/>
    </location>
</feature>
<proteinExistence type="predicted"/>